<evidence type="ECO:0000256" key="1">
    <source>
        <dbReference type="SAM" id="MobiDB-lite"/>
    </source>
</evidence>
<dbReference type="EMBL" id="JACHBQ010000001">
    <property type="protein sequence ID" value="MBB5639791.1"/>
    <property type="molecule type" value="Genomic_DNA"/>
</dbReference>
<sequence length="97" mass="10388">MESDRNPTGAGGFYAPAPPDADTYTQLGTVTVDGETFFVRTRDNDGSTHYDWISGPNDGYGFSESGGRGPRSPERHVDAIRDFLAGIDPATGYLSDP</sequence>
<feature type="region of interest" description="Disordered" evidence="1">
    <location>
        <begin position="1"/>
        <end position="21"/>
    </location>
</feature>
<evidence type="ECO:0000313" key="3">
    <source>
        <dbReference type="Proteomes" id="UP000561726"/>
    </source>
</evidence>
<dbReference type="RefSeq" id="WP_052541979.1">
    <property type="nucleotide sequence ID" value="NZ_JACHBQ010000001.1"/>
</dbReference>
<gene>
    <name evidence="2" type="ORF">BJ997_000339</name>
</gene>
<dbReference type="Proteomes" id="UP000561726">
    <property type="component" value="Unassembled WGS sequence"/>
</dbReference>
<dbReference type="AlphaFoldDB" id="A0A7W8ZTB2"/>
<proteinExistence type="predicted"/>
<name>A0A7W8ZTB2_9MICO</name>
<dbReference type="OrthoDB" id="4465019at2"/>
<feature type="region of interest" description="Disordered" evidence="1">
    <location>
        <begin position="49"/>
        <end position="73"/>
    </location>
</feature>
<evidence type="ECO:0000313" key="2">
    <source>
        <dbReference type="EMBL" id="MBB5639791.1"/>
    </source>
</evidence>
<reference evidence="2 3" key="1">
    <citation type="submission" date="2020-08" db="EMBL/GenBank/DDBJ databases">
        <title>Sequencing the genomes of 1000 actinobacteria strains.</title>
        <authorList>
            <person name="Klenk H.-P."/>
        </authorList>
    </citation>
    <scope>NUCLEOTIDE SEQUENCE [LARGE SCALE GENOMIC DNA]</scope>
    <source>
        <strain evidence="2 3">DSM 21065</strain>
    </source>
</reference>
<accession>A0A7W8ZTB2</accession>
<organism evidence="2 3">
    <name type="scientific">Cryobacterium roopkundense</name>
    <dbReference type="NCBI Taxonomy" id="1001240"/>
    <lineage>
        <taxon>Bacteria</taxon>
        <taxon>Bacillati</taxon>
        <taxon>Actinomycetota</taxon>
        <taxon>Actinomycetes</taxon>
        <taxon>Micrococcales</taxon>
        <taxon>Microbacteriaceae</taxon>
        <taxon>Cryobacterium</taxon>
    </lineage>
</organism>
<protein>
    <submittedName>
        <fullName evidence="2">Uncharacterized protein</fullName>
    </submittedName>
</protein>
<comment type="caution">
    <text evidence="2">The sequence shown here is derived from an EMBL/GenBank/DDBJ whole genome shotgun (WGS) entry which is preliminary data.</text>
</comment>